<dbReference type="Proteomes" id="UP000298061">
    <property type="component" value="Unassembled WGS sequence"/>
</dbReference>
<organism evidence="3 4">
    <name type="scientific">Hericium alpestre</name>
    <dbReference type="NCBI Taxonomy" id="135208"/>
    <lineage>
        <taxon>Eukaryota</taxon>
        <taxon>Fungi</taxon>
        <taxon>Dikarya</taxon>
        <taxon>Basidiomycota</taxon>
        <taxon>Agaricomycotina</taxon>
        <taxon>Agaricomycetes</taxon>
        <taxon>Russulales</taxon>
        <taxon>Hericiaceae</taxon>
        <taxon>Hericium</taxon>
    </lineage>
</organism>
<protein>
    <recommendedName>
        <fullName evidence="5">Proteasome maturation factor UMP1</fullName>
    </recommendedName>
</protein>
<gene>
    <name evidence="3" type="ORF">EWM64_g10959</name>
</gene>
<comment type="caution">
    <text evidence="3">The sequence shown here is derived from an EMBL/GenBank/DDBJ whole genome shotgun (WGS) entry which is preliminary data.</text>
</comment>
<name>A0A4Y9ZGU9_9AGAM</name>
<dbReference type="EMBL" id="SFCI01003380">
    <property type="protein sequence ID" value="TFY73053.1"/>
    <property type="molecule type" value="Genomic_DNA"/>
</dbReference>
<evidence type="ECO:0000256" key="2">
    <source>
        <dbReference type="ARBA" id="ARBA00043974"/>
    </source>
</evidence>
<evidence type="ECO:0008006" key="5">
    <source>
        <dbReference type="Google" id="ProtNLM"/>
    </source>
</evidence>
<dbReference type="GO" id="GO:0043248">
    <property type="term" value="P:proteasome assembly"/>
    <property type="evidence" value="ECO:0007669"/>
    <property type="project" value="InterPro"/>
</dbReference>
<dbReference type="OrthoDB" id="15001at2759"/>
<dbReference type="GO" id="GO:0005737">
    <property type="term" value="C:cytoplasm"/>
    <property type="evidence" value="ECO:0007669"/>
    <property type="project" value="TreeGrafter"/>
</dbReference>
<proteinExistence type="inferred from homology"/>
<dbReference type="InterPro" id="IPR008012">
    <property type="entry name" value="Ump1"/>
</dbReference>
<evidence type="ECO:0000313" key="3">
    <source>
        <dbReference type="EMBL" id="TFY73053.1"/>
    </source>
</evidence>
<evidence type="ECO:0000313" key="4">
    <source>
        <dbReference type="Proteomes" id="UP000298061"/>
    </source>
</evidence>
<dbReference type="STRING" id="135208.A0A4Y9ZGU9"/>
<accession>A0A4Y9ZGU9</accession>
<keyword evidence="4" id="KW-1185">Reference proteome</keyword>
<dbReference type="PANTHER" id="PTHR12828">
    <property type="entry name" value="PROTEASOME MATURATION PROTEIN UMP1"/>
    <property type="match status" value="1"/>
</dbReference>
<dbReference type="AlphaFoldDB" id="A0A4Y9ZGU9"/>
<dbReference type="Pfam" id="PF05348">
    <property type="entry name" value="UMP1"/>
    <property type="match status" value="1"/>
</dbReference>
<dbReference type="PANTHER" id="PTHR12828:SF3">
    <property type="entry name" value="PROTEASOME MATURATION PROTEIN"/>
    <property type="match status" value="1"/>
</dbReference>
<sequence length="164" mass="18646">MALAEQVSSHRRAFPHLFVVPFIMEPSYKIIPADSAKTVSVKDTANSFGLHDTLQYGPRSLGAEISSTSRLRNRLEKWDETQDNFKLTMLNDTMGLAMPMKLLMERKIVSQIQHLPGFHRSNVHLDILMGRDEQIDVTDFMGTVDMDGGNTGVHTEMEKKLRMR</sequence>
<evidence type="ECO:0000256" key="1">
    <source>
        <dbReference type="ARBA" id="ARBA00023186"/>
    </source>
</evidence>
<comment type="similarity">
    <text evidence="2">Belongs to the POMP/UMP1 family.</text>
</comment>
<keyword evidence="1" id="KW-0143">Chaperone</keyword>
<reference evidence="3 4" key="1">
    <citation type="submission" date="2019-02" db="EMBL/GenBank/DDBJ databases">
        <title>Genome sequencing of the rare red list fungi Hericium alpestre (H. flagellum).</title>
        <authorList>
            <person name="Buettner E."/>
            <person name="Kellner H."/>
        </authorList>
    </citation>
    <scope>NUCLEOTIDE SEQUENCE [LARGE SCALE GENOMIC DNA]</scope>
    <source>
        <strain evidence="3 4">DSM 108284</strain>
    </source>
</reference>
<dbReference type="GO" id="GO:0005634">
    <property type="term" value="C:nucleus"/>
    <property type="evidence" value="ECO:0007669"/>
    <property type="project" value="TreeGrafter"/>
</dbReference>